<dbReference type="GO" id="GO:0016780">
    <property type="term" value="F:phosphotransferase activity, for other substituted phosphate groups"/>
    <property type="evidence" value="ECO:0007669"/>
    <property type="project" value="InterPro"/>
</dbReference>
<gene>
    <name evidence="9" type="ORF">Dacsa_2954</name>
</gene>
<dbReference type="GO" id="GO:0046872">
    <property type="term" value="F:metal ion binding"/>
    <property type="evidence" value="ECO:0007669"/>
    <property type="project" value="UniProtKB-KW"/>
</dbReference>
<sequence>MPAEWYYLLSFLFGTAFVVVMIPVVKKIGIATKQVDNPDARKIHRTPIVRIGGVGIFIASILTLVVFYFGEGFNLFNPEQTREIIGVTLGGCAFFLLGLADDLWDLSPFWRLGLQLITTGGLWWQGLQIDLGFLPWENSLWINMGSFIITFLWLAGVANAVNWFDGVDGLAAGVTAIIALGITFITLENGNNGMALLMVIVAGSAIGFLWYNFHPATIFMGDGGSNFLGFMLAGCSLIGIANEPSFGETIAPFLLLGVPIGDMLIVINARLRKGQSPFFADQIHLHHRILAKGMSQTMTALFIYSLTLWTGTIALVISGIEQPWMYFTPATILLLAMTWQLQRSRNRKENEL</sequence>
<evidence type="ECO:0000256" key="5">
    <source>
        <dbReference type="ARBA" id="ARBA00022989"/>
    </source>
</evidence>
<dbReference type="InterPro" id="IPR000715">
    <property type="entry name" value="Glycosyl_transferase_4"/>
</dbReference>
<dbReference type="PANTHER" id="PTHR22926:SF3">
    <property type="entry name" value="UNDECAPRENYL-PHOSPHATE ALPHA-N-ACETYLGLUCOSAMINYL 1-PHOSPHATE TRANSFERASE"/>
    <property type="match status" value="1"/>
</dbReference>
<comment type="cofactor">
    <cofactor evidence="7">
        <name>Mg(2+)</name>
        <dbReference type="ChEBI" id="CHEBI:18420"/>
    </cofactor>
</comment>
<feature type="transmembrane region" description="Helical" evidence="8">
    <location>
        <begin position="324"/>
        <end position="341"/>
    </location>
</feature>
<name>K9YYD4_DACS8</name>
<dbReference type="GO" id="GO:0071555">
    <property type="term" value="P:cell wall organization"/>
    <property type="evidence" value="ECO:0007669"/>
    <property type="project" value="TreeGrafter"/>
</dbReference>
<protein>
    <submittedName>
        <fullName evidence="9">UDP-N-acetylmuramyl pentapeptide phosphotransferase/UDP-N-acetylglucosamine-1-phosphate transferase</fullName>
    </submittedName>
</protein>
<keyword evidence="6 8" id="KW-0472">Membrane</keyword>
<dbReference type="AlphaFoldDB" id="K9YYD4"/>
<evidence type="ECO:0000256" key="8">
    <source>
        <dbReference type="SAM" id="Phobius"/>
    </source>
</evidence>
<feature type="binding site" evidence="7">
    <location>
        <position position="162"/>
    </location>
    <ligand>
        <name>Mg(2+)</name>
        <dbReference type="ChEBI" id="CHEBI:18420"/>
    </ligand>
</feature>
<evidence type="ECO:0000256" key="6">
    <source>
        <dbReference type="ARBA" id="ARBA00023136"/>
    </source>
</evidence>
<keyword evidence="7" id="KW-0460">Magnesium</keyword>
<evidence type="ECO:0000256" key="2">
    <source>
        <dbReference type="ARBA" id="ARBA00022475"/>
    </source>
</evidence>
<keyword evidence="5 8" id="KW-1133">Transmembrane helix</keyword>
<dbReference type="eggNOG" id="COG0472">
    <property type="taxonomic scope" value="Bacteria"/>
</dbReference>
<keyword evidence="4 8" id="KW-0812">Transmembrane</keyword>
<feature type="transmembrane region" description="Helical" evidence="8">
    <location>
        <begin position="112"/>
        <end position="134"/>
    </location>
</feature>
<feature type="transmembrane region" description="Helical" evidence="8">
    <location>
        <begin position="140"/>
        <end position="158"/>
    </location>
</feature>
<evidence type="ECO:0000256" key="1">
    <source>
        <dbReference type="ARBA" id="ARBA00004651"/>
    </source>
</evidence>
<dbReference type="EMBL" id="CP003944">
    <property type="protein sequence ID" value="AFZ51507.1"/>
    <property type="molecule type" value="Genomic_DNA"/>
</dbReference>
<accession>K9YYD4</accession>
<dbReference type="RefSeq" id="WP_015230487.1">
    <property type="nucleotide sequence ID" value="NC_019780.1"/>
</dbReference>
<dbReference type="PANTHER" id="PTHR22926">
    <property type="entry name" value="PHOSPHO-N-ACETYLMURAMOYL-PENTAPEPTIDE-TRANSFERASE"/>
    <property type="match status" value="1"/>
</dbReference>
<feature type="transmembrane region" description="Helical" evidence="8">
    <location>
        <begin position="223"/>
        <end position="241"/>
    </location>
</feature>
<dbReference type="HOGENOM" id="CLU_023982_2_3_3"/>
<dbReference type="GO" id="GO:0044038">
    <property type="term" value="P:cell wall macromolecule biosynthetic process"/>
    <property type="evidence" value="ECO:0007669"/>
    <property type="project" value="TreeGrafter"/>
</dbReference>
<dbReference type="STRING" id="13035.Dacsa_2954"/>
<dbReference type="KEGG" id="dsl:Dacsa_2954"/>
<evidence type="ECO:0000256" key="3">
    <source>
        <dbReference type="ARBA" id="ARBA00022679"/>
    </source>
</evidence>
<evidence type="ECO:0000313" key="9">
    <source>
        <dbReference type="EMBL" id="AFZ51507.1"/>
    </source>
</evidence>
<keyword evidence="10" id="KW-1185">Reference proteome</keyword>
<feature type="binding site" evidence="7">
    <location>
        <position position="222"/>
    </location>
    <ligand>
        <name>Mg(2+)</name>
        <dbReference type="ChEBI" id="CHEBI:18420"/>
    </ligand>
</feature>
<dbReference type="OrthoDB" id="9805475at2"/>
<keyword evidence="7" id="KW-0479">Metal-binding</keyword>
<feature type="transmembrane region" description="Helical" evidence="8">
    <location>
        <begin position="298"/>
        <end position="318"/>
    </location>
</feature>
<feature type="transmembrane region" description="Helical" evidence="8">
    <location>
        <begin position="47"/>
        <end position="69"/>
    </location>
</feature>
<organism evidence="9 10">
    <name type="scientific">Dactylococcopsis salina (strain PCC 8305)</name>
    <name type="common">Myxobactron salinum</name>
    <dbReference type="NCBI Taxonomy" id="13035"/>
    <lineage>
        <taxon>Bacteria</taxon>
        <taxon>Bacillati</taxon>
        <taxon>Cyanobacteriota</taxon>
        <taxon>Cyanophyceae</taxon>
        <taxon>Nodosilineales</taxon>
        <taxon>Cymatolegaceae</taxon>
        <taxon>Dactylococcopsis</taxon>
    </lineage>
</organism>
<proteinExistence type="predicted"/>
<dbReference type="PATRIC" id="fig|13035.3.peg.3368"/>
<feature type="transmembrane region" description="Helical" evidence="8">
    <location>
        <begin position="81"/>
        <end position="100"/>
    </location>
</feature>
<feature type="transmembrane region" description="Helical" evidence="8">
    <location>
        <begin position="253"/>
        <end position="271"/>
    </location>
</feature>
<evidence type="ECO:0000256" key="7">
    <source>
        <dbReference type="PIRSR" id="PIRSR600715-1"/>
    </source>
</evidence>
<evidence type="ECO:0000256" key="4">
    <source>
        <dbReference type="ARBA" id="ARBA00022692"/>
    </source>
</evidence>
<comment type="subcellular location">
    <subcellularLocation>
        <location evidence="1">Cell membrane</location>
        <topology evidence="1">Multi-pass membrane protein</topology>
    </subcellularLocation>
</comment>
<keyword evidence="2" id="KW-1003">Cell membrane</keyword>
<keyword evidence="3" id="KW-0808">Transferase</keyword>
<feature type="transmembrane region" description="Helical" evidence="8">
    <location>
        <begin position="170"/>
        <end position="187"/>
    </location>
</feature>
<dbReference type="GO" id="GO:0005886">
    <property type="term" value="C:plasma membrane"/>
    <property type="evidence" value="ECO:0007669"/>
    <property type="project" value="UniProtKB-SubCell"/>
</dbReference>
<feature type="transmembrane region" description="Helical" evidence="8">
    <location>
        <begin position="6"/>
        <end position="26"/>
    </location>
</feature>
<dbReference type="CDD" id="cd06853">
    <property type="entry name" value="GT_WecA_like"/>
    <property type="match status" value="1"/>
</dbReference>
<feature type="transmembrane region" description="Helical" evidence="8">
    <location>
        <begin position="193"/>
        <end position="211"/>
    </location>
</feature>
<dbReference type="Pfam" id="PF00953">
    <property type="entry name" value="Glycos_transf_4"/>
    <property type="match status" value="1"/>
</dbReference>
<evidence type="ECO:0000313" key="10">
    <source>
        <dbReference type="Proteomes" id="UP000010482"/>
    </source>
</evidence>
<reference evidence="9" key="1">
    <citation type="submission" date="2012-04" db="EMBL/GenBank/DDBJ databases">
        <title>Finished genome of Dactylococcopsis salina PCC 8305.</title>
        <authorList>
            <consortium name="US DOE Joint Genome Institute"/>
            <person name="Gugger M."/>
            <person name="Coursin T."/>
            <person name="Rippka R."/>
            <person name="Tandeau De Marsac N."/>
            <person name="Huntemann M."/>
            <person name="Wei C.-L."/>
            <person name="Han J."/>
            <person name="Detter J.C."/>
            <person name="Han C."/>
            <person name="Tapia R."/>
            <person name="Daligault H."/>
            <person name="Chen A."/>
            <person name="Krypides N."/>
            <person name="Mavromatis K."/>
            <person name="Markowitz V."/>
            <person name="Szeto E."/>
            <person name="Ivanova N."/>
            <person name="Ovchinnikova G."/>
            <person name="Pagani I."/>
            <person name="Pati A."/>
            <person name="Goodwin L."/>
            <person name="Peters L."/>
            <person name="Pitluck S."/>
            <person name="Woyke T."/>
            <person name="Kerfeld C."/>
        </authorList>
    </citation>
    <scope>NUCLEOTIDE SEQUENCE [LARGE SCALE GENOMIC DNA]</scope>
    <source>
        <strain evidence="9">PCC 8305</strain>
    </source>
</reference>
<dbReference type="GO" id="GO:0009103">
    <property type="term" value="P:lipopolysaccharide biosynthetic process"/>
    <property type="evidence" value="ECO:0007669"/>
    <property type="project" value="TreeGrafter"/>
</dbReference>
<dbReference type="Proteomes" id="UP000010482">
    <property type="component" value="Chromosome"/>
</dbReference>